<dbReference type="AlphaFoldDB" id="A0A9P7JBL4"/>
<feature type="transmembrane region" description="Helical" evidence="1">
    <location>
        <begin position="188"/>
        <end position="210"/>
    </location>
</feature>
<organism evidence="3 4">
    <name type="scientific">Suillus subaureus</name>
    <dbReference type="NCBI Taxonomy" id="48587"/>
    <lineage>
        <taxon>Eukaryota</taxon>
        <taxon>Fungi</taxon>
        <taxon>Dikarya</taxon>
        <taxon>Basidiomycota</taxon>
        <taxon>Agaricomycotina</taxon>
        <taxon>Agaricomycetes</taxon>
        <taxon>Agaricomycetidae</taxon>
        <taxon>Boletales</taxon>
        <taxon>Suillineae</taxon>
        <taxon>Suillaceae</taxon>
        <taxon>Suillus</taxon>
    </lineage>
</organism>
<feature type="transmembrane region" description="Helical" evidence="1">
    <location>
        <begin position="108"/>
        <end position="127"/>
    </location>
</feature>
<evidence type="ECO:0000259" key="2">
    <source>
        <dbReference type="Pfam" id="PF10615"/>
    </source>
</evidence>
<dbReference type="GeneID" id="64630207"/>
<protein>
    <recommendedName>
        <fullName evidence="2">DUF2470 domain-containing protein</fullName>
    </recommendedName>
</protein>
<accession>A0A9P7JBL4</accession>
<gene>
    <name evidence="3" type="ORF">BJ212DRAFT_1368588</name>
</gene>
<dbReference type="InterPro" id="IPR028110">
    <property type="entry name" value="TMEM254"/>
</dbReference>
<dbReference type="InterPro" id="IPR037119">
    <property type="entry name" value="Haem_oxidase_HugZ-like_sf"/>
</dbReference>
<evidence type="ECO:0000313" key="4">
    <source>
        <dbReference type="Proteomes" id="UP000807769"/>
    </source>
</evidence>
<dbReference type="PANTHER" id="PTHR37783">
    <property type="entry name" value="MEMBRANE PROTEIN, PUTATIVE (AFU_ORTHOLOGUE AFUA_1G04315)-RELATED"/>
    <property type="match status" value="1"/>
</dbReference>
<keyword evidence="1" id="KW-0472">Membrane</keyword>
<dbReference type="Gene3D" id="3.20.180.10">
    <property type="entry name" value="PNP-oxidase-like"/>
    <property type="match status" value="1"/>
</dbReference>
<evidence type="ECO:0000256" key="1">
    <source>
        <dbReference type="SAM" id="Phobius"/>
    </source>
</evidence>
<dbReference type="Pfam" id="PF10615">
    <property type="entry name" value="DUF2470"/>
    <property type="match status" value="1"/>
</dbReference>
<reference evidence="3" key="1">
    <citation type="journal article" date="2020" name="New Phytol.">
        <title>Comparative genomics reveals dynamic genome evolution in host specialist ectomycorrhizal fungi.</title>
        <authorList>
            <person name="Lofgren L.A."/>
            <person name="Nguyen N.H."/>
            <person name="Vilgalys R."/>
            <person name="Ruytinx J."/>
            <person name="Liao H.L."/>
            <person name="Branco S."/>
            <person name="Kuo A."/>
            <person name="LaButti K."/>
            <person name="Lipzen A."/>
            <person name="Andreopoulos W."/>
            <person name="Pangilinan J."/>
            <person name="Riley R."/>
            <person name="Hundley H."/>
            <person name="Na H."/>
            <person name="Barry K."/>
            <person name="Grigoriev I.V."/>
            <person name="Stajich J.E."/>
            <person name="Kennedy P.G."/>
        </authorList>
    </citation>
    <scope>NUCLEOTIDE SEQUENCE</scope>
    <source>
        <strain evidence="3">MN1</strain>
    </source>
</reference>
<sequence length="229" mass="25353">MSDPVASNSSSLCMYMKNYPGTLVAYVKYFGNIDDNVVHVEMSNIDSKGMTLLYKLQSELSEPESIRVPFNPPLSKYDDAKPRLLSMKTEALKGLGMLKVPQLTTFRFPPKAIMTPFIFLAYFYLLAPPPPGTTFFSIPATNVDAFFSPAHAFGGFTGFGFSVRTLATILGVIHSAEGLYTLSLCRRFVKGSVVTAAYVGCSVLFGVHIWKDLKKRVEEKRTEAATKFE</sequence>
<keyword evidence="1" id="KW-1133">Transmembrane helix</keyword>
<keyword evidence="1" id="KW-0812">Transmembrane</keyword>
<evidence type="ECO:0000313" key="3">
    <source>
        <dbReference type="EMBL" id="KAG1812861.1"/>
    </source>
</evidence>
<name>A0A9P7JBL4_9AGAM</name>
<dbReference type="EMBL" id="JABBWG010000025">
    <property type="protein sequence ID" value="KAG1812861.1"/>
    <property type="molecule type" value="Genomic_DNA"/>
</dbReference>
<keyword evidence="4" id="KW-1185">Reference proteome</keyword>
<proteinExistence type="predicted"/>
<dbReference type="OrthoDB" id="5553410at2759"/>
<dbReference type="Pfam" id="PF14934">
    <property type="entry name" value="TMEM254"/>
    <property type="match status" value="1"/>
</dbReference>
<dbReference type="Proteomes" id="UP000807769">
    <property type="component" value="Unassembled WGS sequence"/>
</dbReference>
<dbReference type="PANTHER" id="PTHR37783:SF1">
    <property type="entry name" value="MEMBRANE PROTEIN, PUTATIVE (AFU_ORTHOLOGUE AFUA_1G04315)-RELATED"/>
    <property type="match status" value="1"/>
</dbReference>
<dbReference type="RefSeq" id="XP_041190884.1">
    <property type="nucleotide sequence ID" value="XM_041336190.1"/>
</dbReference>
<comment type="caution">
    <text evidence="3">The sequence shown here is derived from an EMBL/GenBank/DDBJ whole genome shotgun (WGS) entry which is preliminary data.</text>
</comment>
<feature type="domain" description="DUF2470" evidence="2">
    <location>
        <begin position="14"/>
        <end position="87"/>
    </location>
</feature>
<dbReference type="InterPro" id="IPR019595">
    <property type="entry name" value="DUF2470"/>
</dbReference>